<dbReference type="EMBL" id="MU839852">
    <property type="protein sequence ID" value="KAK1749784.1"/>
    <property type="molecule type" value="Genomic_DNA"/>
</dbReference>
<dbReference type="GO" id="GO:0008810">
    <property type="term" value="F:cellulase activity"/>
    <property type="evidence" value="ECO:0007669"/>
    <property type="project" value="UniProtKB-EC"/>
</dbReference>
<dbReference type="InterPro" id="IPR013320">
    <property type="entry name" value="ConA-like_dom_sf"/>
</dbReference>
<dbReference type="Gene3D" id="2.70.100.10">
    <property type="entry name" value="Glycoside hydrolase, family 7, domain"/>
    <property type="match status" value="1"/>
</dbReference>
<evidence type="ECO:0000256" key="8">
    <source>
        <dbReference type="ARBA" id="ARBA00023295"/>
    </source>
</evidence>
<gene>
    <name evidence="11" type="ORF">QBC47DRAFT_426585</name>
</gene>
<evidence type="ECO:0000256" key="3">
    <source>
        <dbReference type="ARBA" id="ARBA00012601"/>
    </source>
</evidence>
<keyword evidence="5" id="KW-0136">Cellulose degradation</keyword>
<keyword evidence="4 11" id="KW-0378">Hydrolase</keyword>
<dbReference type="PANTHER" id="PTHR33753:SF1">
    <property type="entry name" value="ENDO-BETA-1,4-GLUCANASE CELB"/>
    <property type="match status" value="1"/>
</dbReference>
<keyword evidence="9" id="KW-0624">Polysaccharide degradation</keyword>
<evidence type="ECO:0000256" key="1">
    <source>
        <dbReference type="ARBA" id="ARBA00000966"/>
    </source>
</evidence>
<evidence type="ECO:0000256" key="10">
    <source>
        <dbReference type="SAM" id="SignalP"/>
    </source>
</evidence>
<proteinExistence type="inferred from homology"/>
<dbReference type="Pfam" id="PF00840">
    <property type="entry name" value="Glyco_hydro_7"/>
    <property type="match status" value="2"/>
</dbReference>
<evidence type="ECO:0000313" key="11">
    <source>
        <dbReference type="EMBL" id="KAK1749784.1"/>
    </source>
</evidence>
<evidence type="ECO:0000256" key="6">
    <source>
        <dbReference type="ARBA" id="ARBA00023180"/>
    </source>
</evidence>
<comment type="catalytic activity">
    <reaction evidence="1">
        <text>Endohydrolysis of (1-&gt;4)-beta-D-glucosidic linkages in cellulose, lichenin and cereal beta-D-glucans.</text>
        <dbReference type="EC" id="3.2.1.4"/>
    </reaction>
</comment>
<organism evidence="11 12">
    <name type="scientific">Echria macrotheca</name>
    <dbReference type="NCBI Taxonomy" id="438768"/>
    <lineage>
        <taxon>Eukaryota</taxon>
        <taxon>Fungi</taxon>
        <taxon>Dikarya</taxon>
        <taxon>Ascomycota</taxon>
        <taxon>Pezizomycotina</taxon>
        <taxon>Sordariomycetes</taxon>
        <taxon>Sordariomycetidae</taxon>
        <taxon>Sordariales</taxon>
        <taxon>Schizotheciaceae</taxon>
        <taxon>Echria</taxon>
    </lineage>
</organism>
<keyword evidence="6" id="KW-0325">Glycoprotein</keyword>
<dbReference type="GO" id="GO:0030245">
    <property type="term" value="P:cellulose catabolic process"/>
    <property type="evidence" value="ECO:0007669"/>
    <property type="project" value="UniProtKB-KW"/>
</dbReference>
<comment type="caution">
    <text evidence="11">The sequence shown here is derived from an EMBL/GenBank/DDBJ whole genome shotgun (WGS) entry which is preliminary data.</text>
</comment>
<dbReference type="EC" id="3.2.1.4" evidence="3"/>
<evidence type="ECO:0000256" key="2">
    <source>
        <dbReference type="ARBA" id="ARBA00006044"/>
    </source>
</evidence>
<dbReference type="InterPro" id="IPR001722">
    <property type="entry name" value="Glyco_hydro_7"/>
</dbReference>
<dbReference type="AlphaFoldDB" id="A0AAJ0B157"/>
<dbReference type="InterPro" id="IPR037019">
    <property type="entry name" value="Glyco_hydro_7_sf"/>
</dbReference>
<evidence type="ECO:0000256" key="9">
    <source>
        <dbReference type="ARBA" id="ARBA00023326"/>
    </source>
</evidence>
<keyword evidence="12" id="KW-1185">Reference proteome</keyword>
<evidence type="ECO:0000256" key="4">
    <source>
        <dbReference type="ARBA" id="ARBA00022801"/>
    </source>
</evidence>
<sequence>MSLKLSFGFLALQLLLVLPVFVQAGEQYPPLPTWKCITLGGCVQQNTSIVLDKDSSKYAKNAAGSRTIADYAAMGVTTSGNALTLYHYVNGNSASPRVYLLDGNGKYAMLSLLNQEFTVDVDYSTLPCGENGALYLSEMAADGKGNAASGTGYYDTQYQGYCCNEMDILEANSRATTMTPHPCKGNSCDKSGCLLSPYANGQSNLWGLGMTVDTKSPVTVYIQNGRTSEGGKISTCGNEGTYGGLTGMGQALGRGMVLAISIWNDPKEQI</sequence>
<comment type="similarity">
    <text evidence="2">Belongs to the glycosyl hydrolase 7 (cellulase C) family.</text>
</comment>
<evidence type="ECO:0000313" key="12">
    <source>
        <dbReference type="Proteomes" id="UP001239445"/>
    </source>
</evidence>
<name>A0AAJ0B157_9PEZI</name>
<dbReference type="PANTHER" id="PTHR33753">
    <property type="entry name" value="1,4-BETA-D-GLUCAN CELLOBIOHYDROLASE B"/>
    <property type="match status" value="1"/>
</dbReference>
<evidence type="ECO:0000256" key="7">
    <source>
        <dbReference type="ARBA" id="ARBA00023277"/>
    </source>
</evidence>
<dbReference type="SUPFAM" id="SSF49899">
    <property type="entry name" value="Concanavalin A-like lectins/glucanases"/>
    <property type="match status" value="1"/>
</dbReference>
<feature type="chain" id="PRO_5042568413" description="cellulase" evidence="10">
    <location>
        <begin position="25"/>
        <end position="270"/>
    </location>
</feature>
<keyword evidence="7" id="KW-0119">Carbohydrate metabolism</keyword>
<keyword evidence="8" id="KW-0326">Glycosidase</keyword>
<evidence type="ECO:0000256" key="5">
    <source>
        <dbReference type="ARBA" id="ARBA00023001"/>
    </source>
</evidence>
<feature type="signal peptide" evidence="10">
    <location>
        <begin position="1"/>
        <end position="24"/>
    </location>
</feature>
<accession>A0AAJ0B157</accession>
<dbReference type="Proteomes" id="UP001239445">
    <property type="component" value="Unassembled WGS sequence"/>
</dbReference>
<protein>
    <recommendedName>
        <fullName evidence="3">cellulase</fullName>
        <ecNumber evidence="3">3.2.1.4</ecNumber>
    </recommendedName>
</protein>
<keyword evidence="10" id="KW-0732">Signal</keyword>
<reference evidence="11" key="1">
    <citation type="submission" date="2023-06" db="EMBL/GenBank/DDBJ databases">
        <title>Genome-scale phylogeny and comparative genomics of the fungal order Sordariales.</title>
        <authorList>
            <consortium name="Lawrence Berkeley National Laboratory"/>
            <person name="Hensen N."/>
            <person name="Bonometti L."/>
            <person name="Westerberg I."/>
            <person name="Brannstrom I.O."/>
            <person name="Guillou S."/>
            <person name="Cros-Aarteil S."/>
            <person name="Calhoun S."/>
            <person name="Haridas S."/>
            <person name="Kuo A."/>
            <person name="Mondo S."/>
            <person name="Pangilinan J."/>
            <person name="Riley R."/>
            <person name="Labutti K."/>
            <person name="Andreopoulos B."/>
            <person name="Lipzen A."/>
            <person name="Chen C."/>
            <person name="Yanf M."/>
            <person name="Daum C."/>
            <person name="Ng V."/>
            <person name="Clum A."/>
            <person name="Steindorff A."/>
            <person name="Ohm R."/>
            <person name="Martin F."/>
            <person name="Silar P."/>
            <person name="Natvig D."/>
            <person name="Lalanne C."/>
            <person name="Gautier V."/>
            <person name="Ament-Velasquez S.L."/>
            <person name="Kruys A."/>
            <person name="Hutchinson M.I."/>
            <person name="Powell A.J."/>
            <person name="Barry K."/>
            <person name="Miller A.N."/>
            <person name="Grigoriev I.V."/>
            <person name="Debuchy R."/>
            <person name="Gladieux P."/>
            <person name="Thoren M.H."/>
            <person name="Johannesson H."/>
        </authorList>
    </citation>
    <scope>NUCLEOTIDE SEQUENCE</scope>
    <source>
        <strain evidence="11">PSN4</strain>
    </source>
</reference>